<dbReference type="Proteomes" id="UP000070121">
    <property type="component" value="Unassembled WGS sequence"/>
</dbReference>
<accession>A0A135RSQ6</accession>
<evidence type="ECO:0000256" key="1">
    <source>
        <dbReference type="SAM" id="MobiDB-lite"/>
    </source>
</evidence>
<evidence type="ECO:0000313" key="2">
    <source>
        <dbReference type="EMBL" id="KXH26743.1"/>
    </source>
</evidence>
<dbReference type="EMBL" id="JFFI01002703">
    <property type="protein sequence ID" value="KXH26743.1"/>
    <property type="molecule type" value="Genomic_DNA"/>
</dbReference>
<gene>
    <name evidence="2" type="ORF">CSAL01_13684</name>
</gene>
<feature type="compositionally biased region" description="Acidic residues" evidence="1">
    <location>
        <begin position="58"/>
        <end position="67"/>
    </location>
</feature>
<evidence type="ECO:0000313" key="3">
    <source>
        <dbReference type="Proteomes" id="UP000070121"/>
    </source>
</evidence>
<feature type="compositionally biased region" description="Basic and acidic residues" evidence="1">
    <location>
        <begin position="37"/>
        <end position="52"/>
    </location>
</feature>
<feature type="compositionally biased region" description="Basic and acidic residues" evidence="1">
    <location>
        <begin position="69"/>
        <end position="78"/>
    </location>
</feature>
<dbReference type="AlphaFoldDB" id="A0A135RSQ6"/>
<comment type="caution">
    <text evidence="2">The sequence shown here is derived from an EMBL/GenBank/DDBJ whole genome shotgun (WGS) entry which is preliminary data.</text>
</comment>
<name>A0A135RSQ6_9PEZI</name>
<sequence length="320" mass="36450">MMEGRRVSGQTEPDDDDDVQIQRQQEPPHVQPQTPAKGHEDNDHDKMQEDRIVVTTDGPEEPEEPEEPNQNKDLRNFRPPDFATGAKPGCGRSWICANRAWTGSSSAGQIERSVKALRAKYWRLMGEDSHRSEKNASLVIAMPLRRNTRHLIRTTLLLPALRLTLPPTTLLRPLLTTPLPLLKPNNLNPRSNIPPRRPRIRTNLLRPPHNLLHILLTQPLHPDLQINPQSHIKLLHIPHQVHSRLHNTILGLPRHRHPQTRRRRIHRALETRAVPRGEQLLRVRLSLIPRSAEGFRHGQVHAQVVALDVARSGADDFGVG</sequence>
<reference evidence="2 3" key="1">
    <citation type="submission" date="2014-02" db="EMBL/GenBank/DDBJ databases">
        <title>The genome sequence of Colletotrichum salicis CBS 607.94.</title>
        <authorList>
            <person name="Baroncelli R."/>
            <person name="Thon M.R."/>
        </authorList>
    </citation>
    <scope>NUCLEOTIDE SEQUENCE [LARGE SCALE GENOMIC DNA]</scope>
    <source>
        <strain evidence="2 3">CBS 607.94</strain>
    </source>
</reference>
<organism evidence="2 3">
    <name type="scientific">Colletotrichum salicis</name>
    <dbReference type="NCBI Taxonomy" id="1209931"/>
    <lineage>
        <taxon>Eukaryota</taxon>
        <taxon>Fungi</taxon>
        <taxon>Dikarya</taxon>
        <taxon>Ascomycota</taxon>
        <taxon>Pezizomycotina</taxon>
        <taxon>Sordariomycetes</taxon>
        <taxon>Hypocreomycetidae</taxon>
        <taxon>Glomerellales</taxon>
        <taxon>Glomerellaceae</taxon>
        <taxon>Colletotrichum</taxon>
        <taxon>Colletotrichum acutatum species complex</taxon>
    </lineage>
</organism>
<protein>
    <submittedName>
        <fullName evidence="2">Uncharacterized protein</fullName>
    </submittedName>
</protein>
<proteinExistence type="predicted"/>
<feature type="region of interest" description="Disordered" evidence="1">
    <location>
        <begin position="1"/>
        <end position="85"/>
    </location>
</feature>
<keyword evidence="3" id="KW-1185">Reference proteome</keyword>